<organism evidence="1 2">
    <name type="scientific">Labrys okinawensis</name>
    <dbReference type="NCBI Taxonomy" id="346911"/>
    <lineage>
        <taxon>Bacteria</taxon>
        <taxon>Pseudomonadati</taxon>
        <taxon>Pseudomonadota</taxon>
        <taxon>Alphaproteobacteria</taxon>
        <taxon>Hyphomicrobiales</taxon>
        <taxon>Xanthobacteraceae</taxon>
        <taxon>Labrys</taxon>
    </lineage>
</organism>
<dbReference type="AlphaFoldDB" id="A0A2S9QFW9"/>
<keyword evidence="2" id="KW-1185">Reference proteome</keyword>
<evidence type="ECO:0000313" key="2">
    <source>
        <dbReference type="Proteomes" id="UP000237682"/>
    </source>
</evidence>
<dbReference type="Proteomes" id="UP000237682">
    <property type="component" value="Unassembled WGS sequence"/>
</dbReference>
<gene>
    <name evidence="1" type="ORF">C5L14_10235</name>
</gene>
<evidence type="ECO:0000313" key="1">
    <source>
        <dbReference type="EMBL" id="PRH88241.1"/>
    </source>
</evidence>
<dbReference type="RefSeq" id="WP_105861907.1">
    <property type="nucleotide sequence ID" value="NZ_PUEJ01000003.1"/>
</dbReference>
<reference evidence="1 2" key="1">
    <citation type="submission" date="2018-02" db="EMBL/GenBank/DDBJ databases">
        <title>Whole genome sequencing of endophytic bacterium.</title>
        <authorList>
            <person name="Eedara R."/>
            <person name="Podile A.R."/>
        </authorList>
    </citation>
    <scope>NUCLEOTIDE SEQUENCE [LARGE SCALE GENOMIC DNA]</scope>
    <source>
        <strain evidence="1 2">RP1T</strain>
    </source>
</reference>
<proteinExistence type="predicted"/>
<accession>A0A2S9QFW9</accession>
<name>A0A2S9QFW9_9HYPH</name>
<protein>
    <submittedName>
        <fullName evidence="1">Uncharacterized protein</fullName>
    </submittedName>
</protein>
<comment type="caution">
    <text evidence="1">The sequence shown here is derived from an EMBL/GenBank/DDBJ whole genome shotgun (WGS) entry which is preliminary data.</text>
</comment>
<sequence length="481" mass="51528">MMLDAASVEALMRSFLLGTGRQPVPIAKAFDGLLAAGAEKAELQALALLGQHRRFLRRWARRVEIRAPAFEDGRALPPPAARSLMVSLLSGKNGSVDDTLAYAVADALDRRKMKIHPFDLPRLDAFVRLHADSLGTSALAWVARNAASEEGNEDNPYSFVEKIDVSNWQQGWPSQKAGFIREQRRIDAGKARDLVMAAFASERAPVRASLVKALAVGLSAEDAPFLESLATDRAPSVREAAEVLLGRLPGSAASARKLQDCISRIKVQKTGLLRRGRALSLDYPATIRPYQQLQWAFQTFAGIGLGQLAEGLGMSVEEVTKGANDAVLGLVLAAQAVRESRWPLLAGLSEGRSDLWPILDQVEDADLGEGAVPALQAALIRPALWSELPAAAQWTKLYTVLRAPLSPATFKSIMMSKAWRALPAGTDDSPAAPTAAILSAMAALAPASERGDLRAALRSFGPALTSRANQGLNLLDLIDSA</sequence>
<dbReference type="Pfam" id="PF18944">
    <property type="entry name" value="DUF5691"/>
    <property type="match status" value="1"/>
</dbReference>
<dbReference type="InterPro" id="IPR043746">
    <property type="entry name" value="DUF5691"/>
</dbReference>
<dbReference type="EMBL" id="PUEJ01000003">
    <property type="protein sequence ID" value="PRH88241.1"/>
    <property type="molecule type" value="Genomic_DNA"/>
</dbReference>